<accession>A0A6J3A2K4</accession>
<evidence type="ECO:0000313" key="2">
    <source>
        <dbReference type="Proteomes" id="UP001652581"/>
    </source>
</evidence>
<dbReference type="InParanoid" id="A0A6J3A2K4"/>
<dbReference type="KEGG" id="vpc:116277464"/>
<dbReference type="PANTHER" id="PTHR37876">
    <property type="entry name" value="PROTEIN GAR2-LIKE"/>
    <property type="match status" value="1"/>
</dbReference>
<organism evidence="2 3">
    <name type="scientific">Vicugna pacos</name>
    <name type="common">Alpaca</name>
    <name type="synonym">Lama pacos</name>
    <dbReference type="NCBI Taxonomy" id="30538"/>
    <lineage>
        <taxon>Eukaryota</taxon>
        <taxon>Metazoa</taxon>
        <taxon>Chordata</taxon>
        <taxon>Craniata</taxon>
        <taxon>Vertebrata</taxon>
        <taxon>Euteleostomi</taxon>
        <taxon>Mammalia</taxon>
        <taxon>Eutheria</taxon>
        <taxon>Laurasiatheria</taxon>
        <taxon>Artiodactyla</taxon>
        <taxon>Tylopoda</taxon>
        <taxon>Camelidae</taxon>
        <taxon>Vicugna</taxon>
    </lineage>
</organism>
<evidence type="ECO:0000256" key="1">
    <source>
        <dbReference type="SAM" id="MobiDB-lite"/>
    </source>
</evidence>
<gene>
    <name evidence="3" type="primary">LOC116277464</name>
</gene>
<dbReference type="RefSeq" id="XP_031527517.1">
    <property type="nucleotide sequence ID" value="XM_031671657.2"/>
</dbReference>
<reference evidence="3" key="1">
    <citation type="submission" date="2025-08" db="UniProtKB">
        <authorList>
            <consortium name="RefSeq"/>
        </authorList>
    </citation>
    <scope>IDENTIFICATION</scope>
</reference>
<evidence type="ECO:0000313" key="3">
    <source>
        <dbReference type="RefSeq" id="XP_031527517.1"/>
    </source>
</evidence>
<keyword evidence="2" id="KW-1185">Reference proteome</keyword>
<protein>
    <submittedName>
        <fullName evidence="3">Spermatid nuclear transition protein 4</fullName>
    </submittedName>
</protein>
<dbReference type="GeneID" id="116277464"/>
<dbReference type="Proteomes" id="UP001652581">
    <property type="component" value="Chromosome X"/>
</dbReference>
<feature type="compositionally biased region" description="Low complexity" evidence="1">
    <location>
        <begin position="90"/>
        <end position="107"/>
    </location>
</feature>
<name>A0A6J3A2K4_VICPA</name>
<dbReference type="InterPro" id="IPR040433">
    <property type="entry name" value="Spermatid_TP"/>
</dbReference>
<proteinExistence type="predicted"/>
<feature type="region of interest" description="Disordered" evidence="1">
    <location>
        <begin position="1"/>
        <end position="161"/>
    </location>
</feature>
<feature type="compositionally biased region" description="Low complexity" evidence="1">
    <location>
        <begin position="127"/>
        <end position="144"/>
    </location>
</feature>
<feature type="compositionally biased region" description="Basic residues" evidence="1">
    <location>
        <begin position="44"/>
        <end position="58"/>
    </location>
</feature>
<sequence>MTKVSRKPQEPRTAAVKSSLRIKEKKTLCQPRSRDGVKVPKTTMKVKRSCQRNSRKKIQTSATQSKKLKTDRKPKMVACYYMPNKKLNQSKKMNQNKRQNQNKGQAQPVPEQETLEKPMLNKKLNQSKKMNQNKRQNQNKGQAQPVPEQETLEKPTTSYNL</sequence>
<dbReference type="PANTHER" id="PTHR37876:SF2">
    <property type="entry name" value="SPERMATID NUCLEAR TRANSITION PROTEIN 4"/>
    <property type="match status" value="1"/>
</dbReference>
<feature type="compositionally biased region" description="Basic and acidic residues" evidence="1">
    <location>
        <begin position="21"/>
        <end position="38"/>
    </location>
</feature>
<dbReference type="AlphaFoldDB" id="A0A6J3A2K4"/>